<dbReference type="AlphaFoldDB" id="A0A517XNP0"/>
<feature type="transmembrane region" description="Helical" evidence="1">
    <location>
        <begin position="146"/>
        <end position="163"/>
    </location>
</feature>
<keyword evidence="1" id="KW-0812">Transmembrane</keyword>
<organism evidence="3 4">
    <name type="scientific">Urbifossiella limnaea</name>
    <dbReference type="NCBI Taxonomy" id="2528023"/>
    <lineage>
        <taxon>Bacteria</taxon>
        <taxon>Pseudomonadati</taxon>
        <taxon>Planctomycetota</taxon>
        <taxon>Planctomycetia</taxon>
        <taxon>Gemmatales</taxon>
        <taxon>Gemmataceae</taxon>
        <taxon>Urbifossiella</taxon>
    </lineage>
</organism>
<dbReference type="InterPro" id="IPR002656">
    <property type="entry name" value="Acyl_transf_3_dom"/>
</dbReference>
<dbReference type="GO" id="GO:0016020">
    <property type="term" value="C:membrane"/>
    <property type="evidence" value="ECO:0007669"/>
    <property type="project" value="TreeGrafter"/>
</dbReference>
<evidence type="ECO:0000313" key="3">
    <source>
        <dbReference type="EMBL" id="QDU19119.1"/>
    </source>
</evidence>
<dbReference type="InterPro" id="IPR050879">
    <property type="entry name" value="Acyltransferase_3"/>
</dbReference>
<feature type="domain" description="Acyltransferase 3" evidence="2">
    <location>
        <begin position="9"/>
        <end position="345"/>
    </location>
</feature>
<feature type="transmembrane region" description="Helical" evidence="1">
    <location>
        <begin position="42"/>
        <end position="65"/>
    </location>
</feature>
<keyword evidence="4" id="KW-1185">Reference proteome</keyword>
<feature type="transmembrane region" description="Helical" evidence="1">
    <location>
        <begin position="86"/>
        <end position="105"/>
    </location>
</feature>
<protein>
    <submittedName>
        <fullName evidence="3">Acyltransferase family protein</fullName>
    </submittedName>
</protein>
<reference evidence="3 4" key="1">
    <citation type="submission" date="2019-02" db="EMBL/GenBank/DDBJ databases">
        <title>Deep-cultivation of Planctomycetes and their phenomic and genomic characterization uncovers novel biology.</title>
        <authorList>
            <person name="Wiegand S."/>
            <person name="Jogler M."/>
            <person name="Boedeker C."/>
            <person name="Pinto D."/>
            <person name="Vollmers J."/>
            <person name="Rivas-Marin E."/>
            <person name="Kohn T."/>
            <person name="Peeters S.H."/>
            <person name="Heuer A."/>
            <person name="Rast P."/>
            <person name="Oberbeckmann S."/>
            <person name="Bunk B."/>
            <person name="Jeske O."/>
            <person name="Meyerdierks A."/>
            <person name="Storesund J.E."/>
            <person name="Kallscheuer N."/>
            <person name="Luecker S."/>
            <person name="Lage O.M."/>
            <person name="Pohl T."/>
            <person name="Merkel B.J."/>
            <person name="Hornburger P."/>
            <person name="Mueller R.-W."/>
            <person name="Bruemmer F."/>
            <person name="Labrenz M."/>
            <person name="Spormann A.M."/>
            <person name="Op den Camp H."/>
            <person name="Overmann J."/>
            <person name="Amann R."/>
            <person name="Jetten M.S.M."/>
            <person name="Mascher T."/>
            <person name="Medema M.H."/>
            <person name="Devos D.P."/>
            <person name="Kaster A.-K."/>
            <person name="Ovreas L."/>
            <person name="Rohde M."/>
            <person name="Galperin M.Y."/>
            <person name="Jogler C."/>
        </authorList>
    </citation>
    <scope>NUCLEOTIDE SEQUENCE [LARGE SCALE GENOMIC DNA]</scope>
    <source>
        <strain evidence="3 4">ETA_A1</strain>
    </source>
</reference>
<keyword evidence="3" id="KW-0808">Transferase</keyword>
<proteinExistence type="predicted"/>
<accession>A0A517XNP0</accession>
<dbReference type="EMBL" id="CP036273">
    <property type="protein sequence ID" value="QDU19119.1"/>
    <property type="molecule type" value="Genomic_DNA"/>
</dbReference>
<evidence type="ECO:0000259" key="2">
    <source>
        <dbReference type="Pfam" id="PF01757"/>
    </source>
</evidence>
<evidence type="ECO:0000256" key="1">
    <source>
        <dbReference type="SAM" id="Phobius"/>
    </source>
</evidence>
<feature type="transmembrane region" description="Helical" evidence="1">
    <location>
        <begin position="12"/>
        <end position="30"/>
    </location>
</feature>
<feature type="transmembrane region" description="Helical" evidence="1">
    <location>
        <begin position="198"/>
        <end position="221"/>
    </location>
</feature>
<name>A0A517XNP0_9BACT</name>
<dbReference type="Proteomes" id="UP000319576">
    <property type="component" value="Chromosome"/>
</dbReference>
<feature type="transmembrane region" description="Helical" evidence="1">
    <location>
        <begin position="170"/>
        <end position="186"/>
    </location>
</feature>
<dbReference type="Pfam" id="PF01757">
    <property type="entry name" value="Acyl_transf_3"/>
    <property type="match status" value="1"/>
</dbReference>
<feature type="transmembrane region" description="Helical" evidence="1">
    <location>
        <begin position="290"/>
        <end position="311"/>
    </location>
</feature>
<dbReference type="GO" id="GO:0009103">
    <property type="term" value="P:lipopolysaccharide biosynthetic process"/>
    <property type="evidence" value="ECO:0007669"/>
    <property type="project" value="TreeGrafter"/>
</dbReference>
<feature type="transmembrane region" description="Helical" evidence="1">
    <location>
        <begin position="233"/>
        <end position="252"/>
    </location>
</feature>
<dbReference type="PANTHER" id="PTHR23028">
    <property type="entry name" value="ACETYLTRANSFERASE"/>
    <property type="match status" value="1"/>
</dbReference>
<feature type="transmembrane region" description="Helical" evidence="1">
    <location>
        <begin position="323"/>
        <end position="344"/>
    </location>
</feature>
<keyword evidence="1" id="KW-1133">Transmembrane helix</keyword>
<dbReference type="RefSeq" id="WP_202920674.1">
    <property type="nucleotide sequence ID" value="NZ_CP036273.1"/>
</dbReference>
<dbReference type="KEGG" id="uli:ETAA1_10230"/>
<dbReference type="PANTHER" id="PTHR23028:SF53">
    <property type="entry name" value="ACYL_TRANSF_3 DOMAIN-CONTAINING PROTEIN"/>
    <property type="match status" value="1"/>
</dbReference>
<feature type="transmembrane region" description="Helical" evidence="1">
    <location>
        <begin position="258"/>
        <end position="278"/>
    </location>
</feature>
<keyword evidence="1" id="KW-0472">Membrane</keyword>
<evidence type="ECO:0000313" key="4">
    <source>
        <dbReference type="Proteomes" id="UP000319576"/>
    </source>
</evidence>
<sequence length="384" mass="42016">MDARRRLDALTGLRFLAAAAVAVVHIPGFAHDPSLPPTARRFMAEGFAGVPFFFVLSGFVLAYSYHQRLARPARGDLGRFLLARFARIWPVYLLTLAVLAVLPLVPPPTTGWGVGANLLLVQVWTPAPSPYPPGMNPTAWSLSDEVFFYLCLPAFVWTAAKLPGLRRRRLWALAGAAWAAEFGLMYWQCSNVNPWTQYLMVCPLVRLAEFIVGVALGLDYVRSGGDAPAAGRWRWTGLELAALVAVGVAVGYSNRLPLLVRLVGYYTPAFALVVAVFARQRGHLSRLLAGRVPVFLGESSYSFYLTHTIVFTQLDSWLPLAEVGVFAQAGGFLAAALVVSMAVYRLVEVPARNWLVGLGRRAGKRNLRPHRPGRVVPAAKPVEV</sequence>
<gene>
    <name evidence="3" type="ORF">ETAA1_10230</name>
</gene>
<keyword evidence="3" id="KW-0012">Acyltransferase</keyword>
<dbReference type="GO" id="GO:0016747">
    <property type="term" value="F:acyltransferase activity, transferring groups other than amino-acyl groups"/>
    <property type="evidence" value="ECO:0007669"/>
    <property type="project" value="InterPro"/>
</dbReference>